<dbReference type="GO" id="GO:0003700">
    <property type="term" value="F:DNA-binding transcription factor activity"/>
    <property type="evidence" value="ECO:0007669"/>
    <property type="project" value="InterPro"/>
</dbReference>
<keyword evidence="5" id="KW-0175">Coiled coil</keyword>
<dbReference type="PANTHER" id="PTHR30537:SF5">
    <property type="entry name" value="HTH-TYPE TRANSCRIPTIONAL ACTIVATOR TTDR-RELATED"/>
    <property type="match status" value="1"/>
</dbReference>
<dbReference type="GO" id="GO:0003677">
    <property type="term" value="F:DNA binding"/>
    <property type="evidence" value="ECO:0007669"/>
    <property type="project" value="UniProtKB-KW"/>
</dbReference>
<dbReference type="Pfam" id="PF03466">
    <property type="entry name" value="LysR_substrate"/>
    <property type="match status" value="1"/>
</dbReference>
<dbReference type="OrthoDB" id="9813056at2"/>
<evidence type="ECO:0000313" key="8">
    <source>
        <dbReference type="Proteomes" id="UP000244932"/>
    </source>
</evidence>
<evidence type="ECO:0000256" key="3">
    <source>
        <dbReference type="ARBA" id="ARBA00023125"/>
    </source>
</evidence>
<comment type="similarity">
    <text evidence="1">Belongs to the LysR transcriptional regulatory family.</text>
</comment>
<dbReference type="PROSITE" id="PS50931">
    <property type="entry name" value="HTH_LYSR"/>
    <property type="match status" value="1"/>
</dbReference>
<dbReference type="SUPFAM" id="SSF46785">
    <property type="entry name" value="Winged helix' DNA-binding domain"/>
    <property type="match status" value="1"/>
</dbReference>
<evidence type="ECO:0000259" key="6">
    <source>
        <dbReference type="PROSITE" id="PS50931"/>
    </source>
</evidence>
<evidence type="ECO:0000256" key="1">
    <source>
        <dbReference type="ARBA" id="ARBA00009437"/>
    </source>
</evidence>
<dbReference type="RefSeq" id="WP_108782239.1">
    <property type="nucleotide sequence ID" value="NZ_OMKW01000002.1"/>
</dbReference>
<dbReference type="InterPro" id="IPR005119">
    <property type="entry name" value="LysR_subst-bd"/>
</dbReference>
<dbReference type="SUPFAM" id="SSF53850">
    <property type="entry name" value="Periplasmic binding protein-like II"/>
    <property type="match status" value="1"/>
</dbReference>
<dbReference type="Pfam" id="PF00126">
    <property type="entry name" value="HTH_1"/>
    <property type="match status" value="1"/>
</dbReference>
<dbReference type="InterPro" id="IPR036388">
    <property type="entry name" value="WH-like_DNA-bd_sf"/>
</dbReference>
<evidence type="ECO:0000256" key="4">
    <source>
        <dbReference type="ARBA" id="ARBA00023163"/>
    </source>
</evidence>
<dbReference type="Gene3D" id="3.40.190.290">
    <property type="match status" value="1"/>
</dbReference>
<evidence type="ECO:0000256" key="5">
    <source>
        <dbReference type="SAM" id="Coils"/>
    </source>
</evidence>
<dbReference type="InterPro" id="IPR000847">
    <property type="entry name" value="LysR_HTH_N"/>
</dbReference>
<dbReference type="InterPro" id="IPR036390">
    <property type="entry name" value="WH_DNA-bd_sf"/>
</dbReference>
<proteinExistence type="inferred from homology"/>
<feature type="domain" description="HTH lysR-type" evidence="6">
    <location>
        <begin position="1"/>
        <end position="59"/>
    </location>
</feature>
<name>A0A2R8ABF1_9RHOB</name>
<evidence type="ECO:0000256" key="2">
    <source>
        <dbReference type="ARBA" id="ARBA00023015"/>
    </source>
</evidence>
<protein>
    <submittedName>
        <fullName evidence="7">HTH-type transcriptional regulator DmlR</fullName>
    </submittedName>
</protein>
<feature type="coiled-coil region" evidence="5">
    <location>
        <begin position="62"/>
        <end position="89"/>
    </location>
</feature>
<keyword evidence="4" id="KW-0804">Transcription</keyword>
<keyword evidence="3" id="KW-0238">DNA-binding</keyword>
<keyword evidence="8" id="KW-1185">Reference proteome</keyword>
<dbReference type="Gene3D" id="1.10.10.10">
    <property type="entry name" value="Winged helix-like DNA-binding domain superfamily/Winged helix DNA-binding domain"/>
    <property type="match status" value="1"/>
</dbReference>
<dbReference type="CDD" id="cd08422">
    <property type="entry name" value="PBP2_CrgA_like"/>
    <property type="match status" value="1"/>
</dbReference>
<sequence length="294" mass="32420">MRTLDHIRTARAVAREGSFASAARALNQSASATTRAVAELEAHLGIQLFKRTTRSVALTAAGAAYLDRAEDALRLLDKAENEARQSALTPRGRLRISAPLSFGIRYLADMIAQFRILYPEVDLQVSLTDRFVDIVKEDLDMALRISGPPTDKSTIWRKIAEMPRMLVASPTYLAEFGVPDHPSQLEGHRCLHYARMAEGEIWDMTNGPDQIRVKAHQGLTADNGDLLAQLALKGHGIALLPTFLIETELAQGTLTPVLPNWQAPPIWLTAFYPPYDALPPAVSRFTQVVEGRFG</sequence>
<keyword evidence="2" id="KW-0805">Transcription regulation</keyword>
<dbReference type="FunFam" id="1.10.10.10:FF:000001">
    <property type="entry name" value="LysR family transcriptional regulator"/>
    <property type="match status" value="1"/>
</dbReference>
<dbReference type="PANTHER" id="PTHR30537">
    <property type="entry name" value="HTH-TYPE TRANSCRIPTIONAL REGULATOR"/>
    <property type="match status" value="1"/>
</dbReference>
<evidence type="ECO:0000313" key="7">
    <source>
        <dbReference type="EMBL" id="SPF29552.1"/>
    </source>
</evidence>
<organism evidence="7 8">
    <name type="scientific">Pontivivens insulae</name>
    <dbReference type="NCBI Taxonomy" id="1639689"/>
    <lineage>
        <taxon>Bacteria</taxon>
        <taxon>Pseudomonadati</taxon>
        <taxon>Pseudomonadota</taxon>
        <taxon>Alphaproteobacteria</taxon>
        <taxon>Rhodobacterales</taxon>
        <taxon>Paracoccaceae</taxon>
        <taxon>Pontivivens</taxon>
    </lineage>
</organism>
<dbReference type="Proteomes" id="UP000244932">
    <property type="component" value="Unassembled WGS sequence"/>
</dbReference>
<reference evidence="7 8" key="1">
    <citation type="submission" date="2018-03" db="EMBL/GenBank/DDBJ databases">
        <authorList>
            <person name="Keele B.F."/>
        </authorList>
    </citation>
    <scope>NUCLEOTIDE SEQUENCE [LARGE SCALE GENOMIC DNA]</scope>
    <source>
        <strain evidence="7 8">CeCT 8812</strain>
    </source>
</reference>
<dbReference type="InterPro" id="IPR058163">
    <property type="entry name" value="LysR-type_TF_proteobact-type"/>
</dbReference>
<dbReference type="AlphaFoldDB" id="A0A2R8ABF1"/>
<gene>
    <name evidence="7" type="primary">dmlR_4</name>
    <name evidence="7" type="ORF">POI8812_01864</name>
</gene>
<dbReference type="EMBL" id="OMKW01000002">
    <property type="protein sequence ID" value="SPF29552.1"/>
    <property type="molecule type" value="Genomic_DNA"/>
</dbReference>
<accession>A0A2R8ABF1</accession>